<dbReference type="InterPro" id="IPR052964">
    <property type="entry name" value="Sporulation_signal_mat"/>
</dbReference>
<comment type="caution">
    <text evidence="1">The sequence shown here is derived from an EMBL/GenBank/DDBJ whole genome shotgun (WGS) entry which is preliminary data.</text>
</comment>
<sequence length="151" mass="16852">MSGVINSYRVVTAFIPDRNASNDVFLRAVNVQTTVSYVASGLAKAISHTWRSGRALEMVLETDMYGHTPAAKFFVRHPMLSRLLTWSTIAWESGYPLIYFLPRPLTRLALLGVKAFHLGIAVTMGLPRFLWGFSGAHSAVEYVLDHRGGRR</sequence>
<protein>
    <recommendedName>
        <fullName evidence="3">HTTM domain-containing protein</fullName>
    </recommendedName>
</protein>
<reference evidence="1 2" key="1">
    <citation type="submission" date="2015-02" db="EMBL/GenBank/DDBJ databases">
        <title>Draft genome sequences of ten Microbacterium spp. with emphasis on heavy metal contaminated environments.</title>
        <authorList>
            <person name="Corretto E."/>
        </authorList>
    </citation>
    <scope>NUCLEOTIDE SEQUENCE [LARGE SCALE GENOMIC DNA]</scope>
    <source>
        <strain evidence="1 2">DSM 23848</strain>
    </source>
</reference>
<evidence type="ECO:0000313" key="2">
    <source>
        <dbReference type="Proteomes" id="UP000033448"/>
    </source>
</evidence>
<dbReference type="EMBL" id="JYIT01000083">
    <property type="protein sequence ID" value="KJL19795.1"/>
    <property type="molecule type" value="Genomic_DNA"/>
</dbReference>
<keyword evidence="2" id="KW-1185">Reference proteome</keyword>
<evidence type="ECO:0000313" key="1">
    <source>
        <dbReference type="EMBL" id="KJL19795.1"/>
    </source>
</evidence>
<dbReference type="PATRIC" id="fig|582680.7.peg.2896"/>
<dbReference type="PANTHER" id="PTHR39535:SF2">
    <property type="entry name" value="HTTM DOMAIN-CONTAINING PROTEIN"/>
    <property type="match status" value="1"/>
</dbReference>
<accession>A0A0F0KI42</accession>
<gene>
    <name evidence="1" type="ORF">RL72_02840</name>
</gene>
<proteinExistence type="predicted"/>
<dbReference type="RefSeq" id="WP_052674424.1">
    <property type="nucleotide sequence ID" value="NZ_JYIT01000083.1"/>
</dbReference>
<organism evidence="1 2">
    <name type="scientific">Microbacterium azadirachtae</name>
    <dbReference type="NCBI Taxonomy" id="582680"/>
    <lineage>
        <taxon>Bacteria</taxon>
        <taxon>Bacillati</taxon>
        <taxon>Actinomycetota</taxon>
        <taxon>Actinomycetes</taxon>
        <taxon>Micrococcales</taxon>
        <taxon>Microbacteriaceae</taxon>
        <taxon>Microbacterium</taxon>
    </lineage>
</organism>
<dbReference type="PANTHER" id="PTHR39535">
    <property type="entry name" value="SPORULATION-DELAYING PROTEIN SDPB"/>
    <property type="match status" value="1"/>
</dbReference>
<dbReference type="AlphaFoldDB" id="A0A0F0KI42"/>
<evidence type="ECO:0008006" key="3">
    <source>
        <dbReference type="Google" id="ProtNLM"/>
    </source>
</evidence>
<dbReference type="OrthoDB" id="128729at2"/>
<dbReference type="Proteomes" id="UP000033448">
    <property type="component" value="Unassembled WGS sequence"/>
</dbReference>
<name>A0A0F0KI42_9MICO</name>